<comment type="caution">
    <text evidence="2">The sequence shown here is derived from an EMBL/GenBank/DDBJ whole genome shotgun (WGS) entry which is preliminary data.</text>
</comment>
<feature type="region of interest" description="Disordered" evidence="1">
    <location>
        <begin position="1"/>
        <end position="33"/>
    </location>
</feature>
<feature type="compositionally biased region" description="Basic and acidic residues" evidence="1">
    <location>
        <begin position="7"/>
        <end position="33"/>
    </location>
</feature>
<organism evidence="2 3">
    <name type="scientific">Elysia marginata</name>
    <dbReference type="NCBI Taxonomy" id="1093978"/>
    <lineage>
        <taxon>Eukaryota</taxon>
        <taxon>Metazoa</taxon>
        <taxon>Spiralia</taxon>
        <taxon>Lophotrochozoa</taxon>
        <taxon>Mollusca</taxon>
        <taxon>Gastropoda</taxon>
        <taxon>Heterobranchia</taxon>
        <taxon>Euthyneura</taxon>
        <taxon>Panpulmonata</taxon>
        <taxon>Sacoglossa</taxon>
        <taxon>Placobranchoidea</taxon>
        <taxon>Plakobranchidae</taxon>
        <taxon>Elysia</taxon>
    </lineage>
</organism>
<reference evidence="2 3" key="1">
    <citation type="journal article" date="2021" name="Elife">
        <title>Chloroplast acquisition without the gene transfer in kleptoplastic sea slugs, Plakobranchus ocellatus.</title>
        <authorList>
            <person name="Maeda T."/>
            <person name="Takahashi S."/>
            <person name="Yoshida T."/>
            <person name="Shimamura S."/>
            <person name="Takaki Y."/>
            <person name="Nagai Y."/>
            <person name="Toyoda A."/>
            <person name="Suzuki Y."/>
            <person name="Arimoto A."/>
            <person name="Ishii H."/>
            <person name="Satoh N."/>
            <person name="Nishiyama T."/>
            <person name="Hasebe M."/>
            <person name="Maruyama T."/>
            <person name="Minagawa J."/>
            <person name="Obokata J."/>
            <person name="Shigenobu S."/>
        </authorList>
    </citation>
    <scope>NUCLEOTIDE SEQUENCE [LARGE SCALE GENOMIC DNA]</scope>
</reference>
<accession>A0AAV4EUJ3</accession>
<gene>
    <name evidence="2" type="ORF">ElyMa_001929600</name>
</gene>
<dbReference type="Proteomes" id="UP000762676">
    <property type="component" value="Unassembled WGS sequence"/>
</dbReference>
<dbReference type="EMBL" id="BMAT01003903">
    <property type="protein sequence ID" value="GFR64692.1"/>
    <property type="molecule type" value="Genomic_DNA"/>
</dbReference>
<sequence>MRAPYPHIERRTLQRDKRSADQNAEKKKKVKELSGKLRDCENKLQDDQAALIPIYGPSDELAMEPRLRALREAKKFCGREQLLHIHYFSFSYIQMSEWIREFPNTCFGYTGWSLSSEQVSGLRSLWLTKPNRLLLGTEWCGPWVQPAFLSGGSGHLHRMRPEGQASTTPPWNIKKWGEILIQQRSLGKKNSRAYKEKQLDELEGDFHKKLEQFAKAVKTTLRTAPRDVANECFDLAIDFLSQALPNVTGLETSATFERNEEKTSKLLEDNFEKLSKRLSGVEQKSMKNVLTTLREEHSGEISKVQLKMQKKRQRALRKAK</sequence>
<evidence type="ECO:0000256" key="1">
    <source>
        <dbReference type="SAM" id="MobiDB-lite"/>
    </source>
</evidence>
<evidence type="ECO:0000313" key="3">
    <source>
        <dbReference type="Proteomes" id="UP000762676"/>
    </source>
</evidence>
<protein>
    <submittedName>
        <fullName evidence="2">Uncharacterized protein</fullName>
    </submittedName>
</protein>
<proteinExistence type="predicted"/>
<name>A0AAV4EUJ3_9GAST</name>
<keyword evidence="3" id="KW-1185">Reference proteome</keyword>
<evidence type="ECO:0000313" key="2">
    <source>
        <dbReference type="EMBL" id="GFR64692.1"/>
    </source>
</evidence>
<dbReference type="AlphaFoldDB" id="A0AAV4EUJ3"/>